<dbReference type="PANTHER" id="PTHR30250">
    <property type="entry name" value="PST FAMILY PREDICTED COLANIC ACID TRANSPORTER"/>
    <property type="match status" value="1"/>
</dbReference>
<feature type="transmembrane region" description="Helical" evidence="6">
    <location>
        <begin position="12"/>
        <end position="30"/>
    </location>
</feature>
<sequence>MTGRSVWQGAFWLSVGSFVSRLIGAVYRIFLPRVLGDYGVGLFQMAYPLYSILLAVSVNGIPTALAKQMAEKLTRGEVADAERLASWAEVGLGFLGMGLAVWMELSSGWIAVHVFHEPKAVWAMRALAPALAFVALEASFRGYFQGYQNMVPTAVSQILEQLARVMVMFPLAYHWLPHGVDKAAAGATLGAPAGAFVGMLYLLTQRISQKKPHHLRGVPWRDLWRLAIIALPMSLSGLLFPLMLMADSMFVPLRLEKTGLNLYQATAQFGQLSGEAMPLINLTMVIGAALAVSLVPAVARALASQDRALASRRVAQAMHLVWLLGLPMAFGLALLAKPLTLMLYGETGAAAALAVLALGAPVLAMQQILGSSLQAAGYGWVPVKNLIFGGLVKFLATWWLTAIPGLGIRGAAWGTVLAAVTTAYLNWRDWEGRVMPGTRPWVTVGWPLVGSVVMMMGIRVWFHLIDTPSATVRSLTGVMVGIATYGGVVILSGEWQAIRRVLHER</sequence>
<feature type="transmembrane region" description="Helical" evidence="6">
    <location>
        <begin position="381"/>
        <end position="400"/>
    </location>
</feature>
<reference evidence="7 8" key="2">
    <citation type="journal article" date="2012" name="Stand. Genomic Sci.">
        <title>Complete genome sequence of the moderately thermophilic mineral-sulfide-oxidizing firmicute Sulfobacillus acidophilus type strain (NAL(T)).</title>
        <authorList>
            <person name="Anderson I."/>
            <person name="Chertkov O."/>
            <person name="Chen A."/>
            <person name="Saunders E."/>
            <person name="Lapidus A."/>
            <person name="Nolan M."/>
            <person name="Lucas S."/>
            <person name="Hammon N."/>
            <person name="Deshpande S."/>
            <person name="Cheng J.F."/>
            <person name="Han C."/>
            <person name="Tapia R."/>
            <person name="Goodwin L.A."/>
            <person name="Pitluck S."/>
            <person name="Liolios K."/>
            <person name="Pagani I."/>
            <person name="Ivanova N."/>
            <person name="Mikhailova N."/>
            <person name="Pati A."/>
            <person name="Palaniappan K."/>
            <person name="Land M."/>
            <person name="Pan C."/>
            <person name="Rohde M."/>
            <person name="Pukall R."/>
            <person name="Goker M."/>
            <person name="Detter J.C."/>
            <person name="Woyke T."/>
            <person name="Bristow J."/>
            <person name="Eisen J.A."/>
            <person name="Markowitz V."/>
            <person name="Hugenholtz P."/>
            <person name="Kyrpides N.C."/>
            <person name="Klenk H.P."/>
            <person name="Mavromatis K."/>
        </authorList>
    </citation>
    <scope>NUCLEOTIDE SEQUENCE [LARGE SCALE GENOMIC DNA]</scope>
    <source>
        <strain evidence="8">ATCC 700253 / DSM 10332 / NAL</strain>
    </source>
</reference>
<feature type="transmembrane region" description="Helical" evidence="6">
    <location>
        <begin position="406"/>
        <end position="427"/>
    </location>
</feature>
<evidence type="ECO:0000256" key="3">
    <source>
        <dbReference type="ARBA" id="ARBA00022692"/>
    </source>
</evidence>
<proteinExistence type="predicted"/>
<evidence type="ECO:0000256" key="2">
    <source>
        <dbReference type="ARBA" id="ARBA00022475"/>
    </source>
</evidence>
<feature type="transmembrane region" description="Helical" evidence="6">
    <location>
        <begin position="42"/>
        <end position="64"/>
    </location>
</feature>
<feature type="transmembrane region" description="Helical" evidence="6">
    <location>
        <begin position="223"/>
        <end position="246"/>
    </location>
</feature>
<evidence type="ECO:0000256" key="1">
    <source>
        <dbReference type="ARBA" id="ARBA00004651"/>
    </source>
</evidence>
<feature type="transmembrane region" description="Helical" evidence="6">
    <location>
        <begin position="84"/>
        <end position="102"/>
    </location>
</feature>
<feature type="transmembrane region" description="Helical" evidence="6">
    <location>
        <begin position="474"/>
        <end position="495"/>
    </location>
</feature>
<dbReference type="HOGENOM" id="CLU_022017_2_1_9"/>
<evidence type="ECO:0000256" key="5">
    <source>
        <dbReference type="ARBA" id="ARBA00023136"/>
    </source>
</evidence>
<keyword evidence="4 6" id="KW-1133">Transmembrane helix</keyword>
<evidence type="ECO:0000313" key="8">
    <source>
        <dbReference type="Proteomes" id="UP000005439"/>
    </source>
</evidence>
<evidence type="ECO:0000256" key="6">
    <source>
        <dbReference type="SAM" id="Phobius"/>
    </source>
</evidence>
<dbReference type="CDD" id="cd13124">
    <property type="entry name" value="MATE_SpoVB_like"/>
    <property type="match status" value="1"/>
</dbReference>
<dbReference type="PIRSF" id="PIRSF038958">
    <property type="entry name" value="PG_synth_SpoVB"/>
    <property type="match status" value="1"/>
</dbReference>
<feature type="transmembrane region" description="Helical" evidence="6">
    <location>
        <begin position="183"/>
        <end position="203"/>
    </location>
</feature>
<dbReference type="AlphaFoldDB" id="G8TWB1"/>
<dbReference type="InterPro" id="IPR024923">
    <property type="entry name" value="PG_synth_SpoVB"/>
</dbReference>
<dbReference type="EMBL" id="CP003179">
    <property type="protein sequence ID" value="AEW03754.1"/>
    <property type="molecule type" value="Genomic_DNA"/>
</dbReference>
<keyword evidence="8" id="KW-1185">Reference proteome</keyword>
<protein>
    <submittedName>
        <fullName evidence="7">Polysaccharide biosynthesis protein</fullName>
    </submittedName>
</protein>
<feature type="transmembrane region" description="Helical" evidence="6">
    <location>
        <begin position="279"/>
        <end position="302"/>
    </location>
</feature>
<dbReference type="PATRIC" id="fig|679936.5.peg.187"/>
<keyword evidence="3 6" id="KW-0812">Transmembrane</keyword>
<feature type="transmembrane region" description="Helical" evidence="6">
    <location>
        <begin position="348"/>
        <end position="369"/>
    </location>
</feature>
<gene>
    <name evidence="7" type="ordered locus">Sulac_0182</name>
</gene>
<dbReference type="STRING" id="679936.Sulac_0182"/>
<evidence type="ECO:0000313" key="7">
    <source>
        <dbReference type="EMBL" id="AEW03754.1"/>
    </source>
</evidence>
<organism evidence="7 8">
    <name type="scientific">Sulfobacillus acidophilus (strain ATCC 700253 / DSM 10332 / NAL)</name>
    <dbReference type="NCBI Taxonomy" id="679936"/>
    <lineage>
        <taxon>Bacteria</taxon>
        <taxon>Bacillati</taxon>
        <taxon>Bacillota</taxon>
        <taxon>Clostridia</taxon>
        <taxon>Eubacteriales</taxon>
        <taxon>Clostridiales Family XVII. Incertae Sedis</taxon>
        <taxon>Sulfobacillus</taxon>
    </lineage>
</organism>
<dbReference type="Proteomes" id="UP000005439">
    <property type="component" value="Chromosome"/>
</dbReference>
<feature type="transmembrane region" description="Helical" evidence="6">
    <location>
        <begin position="161"/>
        <end position="177"/>
    </location>
</feature>
<feature type="transmembrane region" description="Helical" evidence="6">
    <location>
        <begin position="439"/>
        <end position="462"/>
    </location>
</feature>
<feature type="transmembrane region" description="Helical" evidence="6">
    <location>
        <begin position="122"/>
        <end position="140"/>
    </location>
</feature>
<reference evidence="8" key="1">
    <citation type="submission" date="2011-12" db="EMBL/GenBank/DDBJ databases">
        <title>The complete genome of chromosome of Sulfobacillus acidophilus DSM 10332.</title>
        <authorList>
            <person name="Lucas S."/>
            <person name="Han J."/>
            <person name="Lapidus A."/>
            <person name="Bruce D."/>
            <person name="Goodwin L."/>
            <person name="Pitluck S."/>
            <person name="Peters L."/>
            <person name="Kyrpides N."/>
            <person name="Mavromatis K."/>
            <person name="Ivanova N."/>
            <person name="Mikhailova N."/>
            <person name="Chertkov O."/>
            <person name="Saunders E."/>
            <person name="Detter J.C."/>
            <person name="Tapia R."/>
            <person name="Han C."/>
            <person name="Land M."/>
            <person name="Hauser L."/>
            <person name="Markowitz V."/>
            <person name="Cheng J.-F."/>
            <person name="Hugenholtz P."/>
            <person name="Woyke T."/>
            <person name="Wu D."/>
            <person name="Pukall R."/>
            <person name="Gehrich-Schroeter G."/>
            <person name="Schneider S."/>
            <person name="Klenk H.-P."/>
            <person name="Eisen J.A."/>
        </authorList>
    </citation>
    <scope>NUCLEOTIDE SEQUENCE [LARGE SCALE GENOMIC DNA]</scope>
    <source>
        <strain evidence="8">ATCC 700253 / DSM 10332 / NAL</strain>
    </source>
</reference>
<accession>G8TWB1</accession>
<dbReference type="InterPro" id="IPR002797">
    <property type="entry name" value="Polysacc_synth"/>
</dbReference>
<dbReference type="GO" id="GO:0005886">
    <property type="term" value="C:plasma membrane"/>
    <property type="evidence" value="ECO:0007669"/>
    <property type="project" value="UniProtKB-SubCell"/>
</dbReference>
<dbReference type="KEGG" id="sap:Sulac_0182"/>
<dbReference type="PANTHER" id="PTHR30250:SF21">
    <property type="entry name" value="LIPID II FLIPPASE MURJ"/>
    <property type="match status" value="1"/>
</dbReference>
<name>G8TWB1_SULAD</name>
<evidence type="ECO:0000256" key="4">
    <source>
        <dbReference type="ARBA" id="ARBA00022989"/>
    </source>
</evidence>
<keyword evidence="5 6" id="KW-0472">Membrane</keyword>
<keyword evidence="2" id="KW-1003">Cell membrane</keyword>
<feature type="transmembrane region" description="Helical" evidence="6">
    <location>
        <begin position="314"/>
        <end position="336"/>
    </location>
</feature>
<comment type="subcellular location">
    <subcellularLocation>
        <location evidence="1">Cell membrane</location>
        <topology evidence="1">Multi-pass membrane protein</topology>
    </subcellularLocation>
</comment>
<dbReference type="InterPro" id="IPR050833">
    <property type="entry name" value="Poly_Biosynth_Transport"/>
</dbReference>
<dbReference type="Pfam" id="PF01943">
    <property type="entry name" value="Polysacc_synt"/>
    <property type="match status" value="1"/>
</dbReference>